<name>A0ABU2LLP9_9ACTN</name>
<sequence>MANGDLLHTTLRHIQDDRESWDQKVWRAGNRGCFAFHAARLAGAVLEDPEPTITWGDGSIDPNDDVRVVVNDAARALGYEDGDFISINLFARRALKLSDEQAAQLFCGCNGLADLERLVQEYTAQEAEGE</sequence>
<reference evidence="2" key="1">
    <citation type="submission" date="2023-07" db="EMBL/GenBank/DDBJ databases">
        <title>30 novel species of actinomycetes from the DSMZ collection.</title>
        <authorList>
            <person name="Nouioui I."/>
        </authorList>
    </citation>
    <scope>NUCLEOTIDE SEQUENCE [LARGE SCALE GENOMIC DNA]</scope>
    <source>
        <strain evidence="2">DSM 44918</strain>
    </source>
</reference>
<accession>A0ABU2LLP9</accession>
<evidence type="ECO:0000313" key="2">
    <source>
        <dbReference type="Proteomes" id="UP001183420"/>
    </source>
</evidence>
<keyword evidence="2" id="KW-1185">Reference proteome</keyword>
<dbReference type="RefSeq" id="WP_311597255.1">
    <property type="nucleotide sequence ID" value="NZ_JAVREM010000007.1"/>
</dbReference>
<evidence type="ECO:0000313" key="1">
    <source>
        <dbReference type="EMBL" id="MDT0318520.1"/>
    </source>
</evidence>
<comment type="caution">
    <text evidence="1">The sequence shown here is derived from an EMBL/GenBank/DDBJ whole genome shotgun (WGS) entry which is preliminary data.</text>
</comment>
<organism evidence="1 2">
    <name type="scientific">Streptomyces millisiae</name>
    <dbReference type="NCBI Taxonomy" id="3075542"/>
    <lineage>
        <taxon>Bacteria</taxon>
        <taxon>Bacillati</taxon>
        <taxon>Actinomycetota</taxon>
        <taxon>Actinomycetes</taxon>
        <taxon>Kitasatosporales</taxon>
        <taxon>Streptomycetaceae</taxon>
        <taxon>Streptomyces</taxon>
    </lineage>
</organism>
<dbReference type="EMBL" id="JAVREM010000007">
    <property type="protein sequence ID" value="MDT0318520.1"/>
    <property type="molecule type" value="Genomic_DNA"/>
</dbReference>
<proteinExistence type="predicted"/>
<gene>
    <name evidence="1" type="ORF">RNC47_09255</name>
</gene>
<protein>
    <submittedName>
        <fullName evidence="1">Uncharacterized protein</fullName>
    </submittedName>
</protein>
<dbReference type="Proteomes" id="UP001183420">
    <property type="component" value="Unassembled WGS sequence"/>
</dbReference>